<organism evidence="8">
    <name type="scientific">Caldiarchaeum subterraneum</name>
    <dbReference type="NCBI Taxonomy" id="311458"/>
    <lineage>
        <taxon>Archaea</taxon>
        <taxon>Nitrososphaerota</taxon>
        <taxon>Candidatus Caldarchaeales</taxon>
        <taxon>Candidatus Caldarchaeaceae</taxon>
        <taxon>Candidatus Caldarchaeum</taxon>
    </lineage>
</organism>
<evidence type="ECO:0000256" key="3">
    <source>
        <dbReference type="ARBA" id="ARBA00017600"/>
    </source>
</evidence>
<evidence type="ECO:0000256" key="1">
    <source>
        <dbReference type="ARBA" id="ARBA00003815"/>
    </source>
</evidence>
<comment type="similarity">
    <text evidence="2 6">Belongs to the EF-1-beta/EF-1-delta family.</text>
</comment>
<sequence>MWCLRVWVMAKVLMVVRILPSDSDMDLDSLLERVKHGLPAGVVVSDSRREEIGFGLEALVVGFLMPEVDGVGESLERYLTSVDGVGEVDVVSATRV</sequence>
<comment type="caution">
    <text evidence="8">The sequence shown here is derived from an EMBL/GenBank/DDBJ whole genome shotgun (WGS) entry which is preliminary data.</text>
</comment>
<dbReference type="NCBIfam" id="TIGR00489">
    <property type="entry name" value="aEF-1_beta"/>
    <property type="match status" value="1"/>
</dbReference>
<dbReference type="InterPro" id="IPR014038">
    <property type="entry name" value="EF1B_bsu/dsu_GNE"/>
</dbReference>
<comment type="function">
    <text evidence="1 6">Promotes the exchange of GDP for GTP in EF-1-alpha/GDP, thus allowing the regeneration of EF-1-alpha/GTP that could then be used to form the ternary complex EF-1-alpha/GTP/AAtRNA.</text>
</comment>
<gene>
    <name evidence="6" type="primary">ef1b</name>
    <name evidence="8" type="ORF">ENM31_00275</name>
</gene>
<dbReference type="PIRSF" id="PIRSF006521">
    <property type="entry name" value="Transl_elong_EF1B_B_arc"/>
    <property type="match status" value="1"/>
</dbReference>
<dbReference type="SUPFAM" id="SSF54984">
    <property type="entry name" value="eEF-1beta-like"/>
    <property type="match status" value="1"/>
</dbReference>
<dbReference type="NCBIfam" id="NF001670">
    <property type="entry name" value="PRK00435.1"/>
    <property type="match status" value="1"/>
</dbReference>
<evidence type="ECO:0000259" key="7">
    <source>
        <dbReference type="SMART" id="SM00888"/>
    </source>
</evidence>
<proteinExistence type="inferred from homology"/>
<dbReference type="PANTHER" id="PTHR39647:SF1">
    <property type="entry name" value="ELONGATION FACTOR 1-BETA"/>
    <property type="match status" value="1"/>
</dbReference>
<evidence type="ECO:0000256" key="5">
    <source>
        <dbReference type="ARBA" id="ARBA00022917"/>
    </source>
</evidence>
<protein>
    <recommendedName>
        <fullName evidence="3 6">Elongation factor 1-beta</fullName>
        <shortName evidence="6">EF-1-beta</shortName>
    </recommendedName>
    <alternativeName>
        <fullName evidence="6">aEF-1beta</fullName>
    </alternativeName>
</protein>
<dbReference type="HAMAP" id="MF_00043">
    <property type="entry name" value="EF1_beta"/>
    <property type="match status" value="1"/>
</dbReference>
<reference evidence="8" key="1">
    <citation type="journal article" date="2020" name="mSystems">
        <title>Genome- and Community-Level Interaction Insights into Carbon Utilization and Element Cycling Functions of Hydrothermarchaeota in Hydrothermal Sediment.</title>
        <authorList>
            <person name="Zhou Z."/>
            <person name="Liu Y."/>
            <person name="Xu W."/>
            <person name="Pan J."/>
            <person name="Luo Z.H."/>
            <person name="Li M."/>
        </authorList>
    </citation>
    <scope>NUCLEOTIDE SEQUENCE [LARGE SCALE GENOMIC DNA]</scope>
    <source>
        <strain evidence="8">SpSt-1074</strain>
    </source>
</reference>
<dbReference type="AlphaFoldDB" id="A0A7J3VRR5"/>
<dbReference type="EMBL" id="DRXH01000010">
    <property type="protein sequence ID" value="HHM43720.1"/>
    <property type="molecule type" value="Genomic_DNA"/>
</dbReference>
<dbReference type="GO" id="GO:0003746">
    <property type="term" value="F:translation elongation factor activity"/>
    <property type="evidence" value="ECO:0007669"/>
    <property type="project" value="UniProtKB-UniRule"/>
</dbReference>
<keyword evidence="4 6" id="KW-0251">Elongation factor</keyword>
<feature type="domain" description="Translation elongation factor EF1B beta/delta subunit guanine nucleotide exchange" evidence="7">
    <location>
        <begin position="11"/>
        <end position="96"/>
    </location>
</feature>
<name>A0A7J3VRR5_CALS0</name>
<accession>A0A7J3VRR5</accession>
<dbReference type="InterPro" id="IPR014717">
    <property type="entry name" value="Transl_elong_EF1B/ribsomal_bS6"/>
</dbReference>
<dbReference type="Pfam" id="PF00736">
    <property type="entry name" value="EF1_GNE"/>
    <property type="match status" value="1"/>
</dbReference>
<evidence type="ECO:0000256" key="2">
    <source>
        <dbReference type="ARBA" id="ARBA00007411"/>
    </source>
</evidence>
<evidence type="ECO:0000256" key="4">
    <source>
        <dbReference type="ARBA" id="ARBA00022768"/>
    </source>
</evidence>
<dbReference type="InterPro" id="IPR036219">
    <property type="entry name" value="eEF-1beta-like_sf"/>
</dbReference>
<dbReference type="Gene3D" id="3.30.70.60">
    <property type="match status" value="1"/>
</dbReference>
<evidence type="ECO:0000313" key="8">
    <source>
        <dbReference type="EMBL" id="HHM43720.1"/>
    </source>
</evidence>
<dbReference type="InterPro" id="IPR004542">
    <property type="entry name" value="Transl_elong_EF1B_B_arc"/>
</dbReference>
<evidence type="ECO:0000256" key="6">
    <source>
        <dbReference type="HAMAP-Rule" id="MF_00043"/>
    </source>
</evidence>
<dbReference type="SMART" id="SM00888">
    <property type="entry name" value="EF1_GNE"/>
    <property type="match status" value="1"/>
</dbReference>
<keyword evidence="5 6" id="KW-0648">Protein biosynthesis</keyword>
<dbReference type="PANTHER" id="PTHR39647">
    <property type="entry name" value="ELONGATION FACTOR 1-BETA"/>
    <property type="match status" value="1"/>
</dbReference>